<gene>
    <name evidence="1" type="ORF">AM1BK_32280</name>
</gene>
<sequence>MMDKECNCTLYGINKDVLKHLEQKRRGIITNISDLPPLKKEIIIKNIDELILLVNKAHQ</sequence>
<evidence type="ECO:0000313" key="2">
    <source>
        <dbReference type="Proteomes" id="UP000637074"/>
    </source>
</evidence>
<dbReference type="RefSeq" id="WP_223282744.1">
    <property type="nucleotide sequence ID" value="NZ_BNDS01000014.1"/>
</dbReference>
<accession>A0ABQ3N9Z3</accession>
<reference evidence="1 2" key="1">
    <citation type="journal article" date="2022" name="Int. J. Syst. Evol. Microbiol.">
        <title>Neobacillus kokaensis sp. nov., isolated from soil.</title>
        <authorList>
            <person name="Yuki K."/>
            <person name="Matsubara H."/>
            <person name="Yamaguchi S."/>
        </authorList>
    </citation>
    <scope>NUCLEOTIDE SEQUENCE [LARGE SCALE GENOMIC DNA]</scope>
    <source>
        <strain evidence="1 2">LOB 377</strain>
    </source>
</reference>
<keyword evidence="2" id="KW-1185">Reference proteome</keyword>
<organism evidence="1 2">
    <name type="scientific">Neobacillus kokaensis</name>
    <dbReference type="NCBI Taxonomy" id="2759023"/>
    <lineage>
        <taxon>Bacteria</taxon>
        <taxon>Bacillati</taxon>
        <taxon>Bacillota</taxon>
        <taxon>Bacilli</taxon>
        <taxon>Bacillales</taxon>
        <taxon>Bacillaceae</taxon>
        <taxon>Neobacillus</taxon>
    </lineage>
</organism>
<comment type="caution">
    <text evidence="1">The sequence shown here is derived from an EMBL/GenBank/DDBJ whole genome shotgun (WGS) entry which is preliminary data.</text>
</comment>
<dbReference type="Proteomes" id="UP000637074">
    <property type="component" value="Unassembled WGS sequence"/>
</dbReference>
<name>A0ABQ3N9Z3_9BACI</name>
<proteinExistence type="predicted"/>
<evidence type="ECO:0000313" key="1">
    <source>
        <dbReference type="EMBL" id="GHH99685.1"/>
    </source>
</evidence>
<dbReference type="EMBL" id="BNDS01000014">
    <property type="protein sequence ID" value="GHH99685.1"/>
    <property type="molecule type" value="Genomic_DNA"/>
</dbReference>
<protein>
    <submittedName>
        <fullName evidence="1">Uncharacterized protein</fullName>
    </submittedName>
</protein>